<keyword evidence="3" id="KW-1185">Reference proteome</keyword>
<evidence type="ECO:0000313" key="3">
    <source>
        <dbReference type="Proteomes" id="UP001284601"/>
    </source>
</evidence>
<name>A0ABU4I1C7_9ACTN</name>
<accession>A0ABU4I1C7</accession>
<dbReference type="Gene3D" id="1.20.1290.10">
    <property type="entry name" value="AhpD-like"/>
    <property type="match status" value="1"/>
</dbReference>
<dbReference type="SUPFAM" id="SSF69118">
    <property type="entry name" value="AhpD-like"/>
    <property type="match status" value="1"/>
</dbReference>
<proteinExistence type="predicted"/>
<gene>
    <name evidence="2" type="ORF">R7226_29510</name>
</gene>
<comment type="caution">
    <text evidence="2">The sequence shown here is derived from an EMBL/GenBank/DDBJ whole genome shotgun (WGS) entry which is preliminary data.</text>
</comment>
<dbReference type="InterPro" id="IPR003779">
    <property type="entry name" value="CMD-like"/>
</dbReference>
<organism evidence="2 3">
    <name type="scientific">Conexibacter stalactiti</name>
    <dbReference type="NCBI Taxonomy" id="1940611"/>
    <lineage>
        <taxon>Bacteria</taxon>
        <taxon>Bacillati</taxon>
        <taxon>Actinomycetota</taxon>
        <taxon>Thermoleophilia</taxon>
        <taxon>Solirubrobacterales</taxon>
        <taxon>Conexibacteraceae</taxon>
        <taxon>Conexibacter</taxon>
    </lineage>
</organism>
<dbReference type="PANTHER" id="PTHR33930">
    <property type="entry name" value="ALKYL HYDROPEROXIDE REDUCTASE AHPD"/>
    <property type="match status" value="1"/>
</dbReference>
<dbReference type="InterPro" id="IPR029032">
    <property type="entry name" value="AhpD-like"/>
</dbReference>
<dbReference type="PANTHER" id="PTHR33930:SF2">
    <property type="entry name" value="BLR3452 PROTEIN"/>
    <property type="match status" value="1"/>
</dbReference>
<dbReference type="Proteomes" id="UP001284601">
    <property type="component" value="Unassembled WGS sequence"/>
</dbReference>
<reference evidence="3" key="1">
    <citation type="submission" date="2023-07" db="EMBL/GenBank/DDBJ databases">
        <title>Conexibacter stalactiti sp. nov., isolated from stalactites in a lava cave and emended description of the genus Conexibacter.</title>
        <authorList>
            <person name="Lee S.D."/>
        </authorList>
    </citation>
    <scope>NUCLEOTIDE SEQUENCE [LARGE SCALE GENOMIC DNA]</scope>
    <source>
        <strain evidence="3">KCTC 39840</strain>
    </source>
</reference>
<dbReference type="EMBL" id="JAWSTH010000150">
    <property type="protein sequence ID" value="MDW5598535.1"/>
    <property type="molecule type" value="Genomic_DNA"/>
</dbReference>
<sequence length="114" mass="11692">MSAAADAARVADRRAAGQLRAGAPDAFAAFAQLNGHVASDDGEIPRRYRELIAVGVALTTQCTTCLDAHVKAAKQAGASEQEIAETTYIAAAIRAGGAVVHGRLALQQYDAAEG</sequence>
<evidence type="ECO:0000313" key="2">
    <source>
        <dbReference type="EMBL" id="MDW5598535.1"/>
    </source>
</evidence>
<dbReference type="NCBIfam" id="TIGR00778">
    <property type="entry name" value="ahpD_dom"/>
    <property type="match status" value="1"/>
</dbReference>
<protein>
    <submittedName>
        <fullName evidence="2">Carboxymuconolactone decarboxylase family protein</fullName>
    </submittedName>
</protein>
<dbReference type="Pfam" id="PF02627">
    <property type="entry name" value="CMD"/>
    <property type="match status" value="1"/>
</dbReference>
<dbReference type="RefSeq" id="WP_318601064.1">
    <property type="nucleotide sequence ID" value="NZ_JAWSTH010000150.1"/>
</dbReference>
<dbReference type="InterPro" id="IPR004675">
    <property type="entry name" value="AhpD_core"/>
</dbReference>
<feature type="domain" description="Carboxymuconolactone decarboxylase-like" evidence="1">
    <location>
        <begin position="24"/>
        <end position="107"/>
    </location>
</feature>
<evidence type="ECO:0000259" key="1">
    <source>
        <dbReference type="Pfam" id="PF02627"/>
    </source>
</evidence>